<dbReference type="FunFam" id="3.40.50.720:FF:000203">
    <property type="entry name" value="D-3-phosphoglycerate dehydrogenase (SerA)"/>
    <property type="match status" value="1"/>
</dbReference>
<dbReference type="InterPro" id="IPR006139">
    <property type="entry name" value="D-isomer_2_OHA_DH_cat_dom"/>
</dbReference>
<feature type="domain" description="D-isomer specific 2-hydroxyacid dehydrogenase NAD-binding" evidence="6">
    <location>
        <begin position="109"/>
        <end position="278"/>
    </location>
</feature>
<evidence type="ECO:0000256" key="1">
    <source>
        <dbReference type="ARBA" id="ARBA00005854"/>
    </source>
</evidence>
<evidence type="ECO:0000256" key="3">
    <source>
        <dbReference type="ARBA" id="ARBA00023027"/>
    </source>
</evidence>
<evidence type="ECO:0000259" key="5">
    <source>
        <dbReference type="Pfam" id="PF00389"/>
    </source>
</evidence>
<dbReference type="Gene3D" id="3.40.50.720">
    <property type="entry name" value="NAD(P)-binding Rossmann-like Domain"/>
    <property type="match status" value="2"/>
</dbReference>
<dbReference type="PANTHER" id="PTHR10996:SF178">
    <property type="entry name" value="2-HYDROXYACID DEHYDROGENASE YGL185C-RELATED"/>
    <property type="match status" value="1"/>
</dbReference>
<dbReference type="STRING" id="1122149.FD44_GL001195"/>
<keyword evidence="3" id="KW-0520">NAD</keyword>
<dbReference type="InterPro" id="IPR029752">
    <property type="entry name" value="D-isomer_DH_CS1"/>
</dbReference>
<feature type="domain" description="D-isomer specific 2-hydroxyacid dehydrogenase catalytic" evidence="5">
    <location>
        <begin position="14"/>
        <end position="310"/>
    </location>
</feature>
<keyword evidence="8" id="KW-1185">Reference proteome</keyword>
<accession>A0A4V3A3V3</accession>
<protein>
    <recommendedName>
        <fullName evidence="9">Glyoxylate reductase</fullName>
    </recommendedName>
</protein>
<organism evidence="7 8">
    <name type="scientific">Secundilactobacillus malefermentans</name>
    <dbReference type="NCBI Taxonomy" id="176292"/>
    <lineage>
        <taxon>Bacteria</taxon>
        <taxon>Bacillati</taxon>
        <taxon>Bacillota</taxon>
        <taxon>Bacilli</taxon>
        <taxon>Lactobacillales</taxon>
        <taxon>Lactobacillaceae</taxon>
        <taxon>Secundilactobacillus</taxon>
    </lineage>
</organism>
<dbReference type="GO" id="GO:0016618">
    <property type="term" value="F:hydroxypyruvate reductase [NAD(P)H] activity"/>
    <property type="evidence" value="ECO:0007669"/>
    <property type="project" value="TreeGrafter"/>
</dbReference>
<dbReference type="InterPro" id="IPR006140">
    <property type="entry name" value="D-isomer_DH_NAD-bd"/>
</dbReference>
<dbReference type="RefSeq" id="WP_010619387.1">
    <property type="nucleotide sequence ID" value="NZ_PUFO01000052.1"/>
</dbReference>
<dbReference type="Pfam" id="PF02826">
    <property type="entry name" value="2-Hacid_dh_C"/>
    <property type="match status" value="1"/>
</dbReference>
<dbReference type="OrthoDB" id="9805416at2"/>
<dbReference type="AlphaFoldDB" id="A0A4V3A3V3"/>
<sequence>MSKKVLIPRNGEQLTENYLTKKGYTIVEYDHELDADFMEKAADVDAIVSIGHGYDKQTLESLKQLTIVAGMGVGYDATDVETAAELGIWVTNNPGSNAITVAESTVTDILLLSKNAYQASQALEDGHWNIKRQTMGFDLNGKTVGIVGFGHIGQEVAKRLVGFGVKILFYNRSEKTSTYGEQVSLERILTESDYVSLHVPATPATHHMIGAKELRMMKPSASLVNFARGSVIDEAALVEALKSGEIRSAALDVFEQEPLKKDSPLLGLDNAFLTPHTGSNTIEASQRMALGAEKMVDQALSGKRPDFAVNDPK</sequence>
<evidence type="ECO:0008006" key="9">
    <source>
        <dbReference type="Google" id="ProtNLM"/>
    </source>
</evidence>
<keyword evidence="2 4" id="KW-0560">Oxidoreductase</keyword>
<dbReference type="SUPFAM" id="SSF51735">
    <property type="entry name" value="NAD(P)-binding Rossmann-fold domains"/>
    <property type="match status" value="1"/>
</dbReference>
<evidence type="ECO:0000259" key="6">
    <source>
        <dbReference type="Pfam" id="PF02826"/>
    </source>
</evidence>
<comment type="caution">
    <text evidence="7">The sequence shown here is derived from an EMBL/GenBank/DDBJ whole genome shotgun (WGS) entry which is preliminary data.</text>
</comment>
<proteinExistence type="inferred from homology"/>
<dbReference type="Pfam" id="PF00389">
    <property type="entry name" value="2-Hacid_dh"/>
    <property type="match status" value="1"/>
</dbReference>
<dbReference type="SUPFAM" id="SSF52283">
    <property type="entry name" value="Formate/glycerate dehydrogenase catalytic domain-like"/>
    <property type="match status" value="1"/>
</dbReference>
<dbReference type="GO" id="GO:0030267">
    <property type="term" value="F:glyoxylate reductase (NADPH) activity"/>
    <property type="evidence" value="ECO:0007669"/>
    <property type="project" value="TreeGrafter"/>
</dbReference>
<dbReference type="PANTHER" id="PTHR10996">
    <property type="entry name" value="2-HYDROXYACID DEHYDROGENASE-RELATED"/>
    <property type="match status" value="1"/>
</dbReference>
<gene>
    <name evidence="7" type="ORF">C5L31_000687</name>
</gene>
<evidence type="ECO:0000256" key="2">
    <source>
        <dbReference type="ARBA" id="ARBA00023002"/>
    </source>
</evidence>
<evidence type="ECO:0000313" key="8">
    <source>
        <dbReference type="Proteomes" id="UP000294854"/>
    </source>
</evidence>
<dbReference type="InterPro" id="IPR036291">
    <property type="entry name" value="NAD(P)-bd_dom_sf"/>
</dbReference>
<dbReference type="PROSITE" id="PS00065">
    <property type="entry name" value="D_2_HYDROXYACID_DH_1"/>
    <property type="match status" value="1"/>
</dbReference>
<dbReference type="EMBL" id="PUFO01000052">
    <property type="protein sequence ID" value="TDG77251.1"/>
    <property type="molecule type" value="Genomic_DNA"/>
</dbReference>
<name>A0A4V3A3V3_9LACO</name>
<dbReference type="InterPro" id="IPR050223">
    <property type="entry name" value="D-isomer_2-hydroxyacid_DH"/>
</dbReference>
<comment type="similarity">
    <text evidence="1 4">Belongs to the D-isomer specific 2-hydroxyacid dehydrogenase family.</text>
</comment>
<evidence type="ECO:0000256" key="4">
    <source>
        <dbReference type="RuleBase" id="RU003719"/>
    </source>
</evidence>
<dbReference type="GO" id="GO:0051287">
    <property type="term" value="F:NAD binding"/>
    <property type="evidence" value="ECO:0007669"/>
    <property type="project" value="InterPro"/>
</dbReference>
<dbReference type="Proteomes" id="UP000294854">
    <property type="component" value="Unassembled WGS sequence"/>
</dbReference>
<dbReference type="GO" id="GO:0005829">
    <property type="term" value="C:cytosol"/>
    <property type="evidence" value="ECO:0007669"/>
    <property type="project" value="TreeGrafter"/>
</dbReference>
<reference evidence="7 8" key="1">
    <citation type="journal article" date="2019" name="Appl. Microbiol. Biotechnol.">
        <title>Uncovering carbohydrate metabolism through a genotype-phenotype association study of 56 lactic acid bacteria genomes.</title>
        <authorList>
            <person name="Buron-Moles G."/>
            <person name="Chailyan A."/>
            <person name="Dolejs I."/>
            <person name="Forster J."/>
            <person name="Miks M.H."/>
        </authorList>
    </citation>
    <scope>NUCLEOTIDE SEQUENCE [LARGE SCALE GENOMIC DNA]</scope>
    <source>
        <strain evidence="7 8">ATCC 49373</strain>
    </source>
</reference>
<dbReference type="CDD" id="cd12172">
    <property type="entry name" value="PGDH_like_2"/>
    <property type="match status" value="1"/>
</dbReference>
<evidence type="ECO:0000313" key="7">
    <source>
        <dbReference type="EMBL" id="TDG77251.1"/>
    </source>
</evidence>